<evidence type="ECO:0000313" key="1">
    <source>
        <dbReference type="EMBL" id="ABX35115.1"/>
    </source>
</evidence>
<dbReference type="Proteomes" id="UP000000784">
    <property type="component" value="Chromosome"/>
</dbReference>
<dbReference type="PANTHER" id="PTHR46922:SF4">
    <property type="entry name" value="DHHA1 DOMAIN PROTEIN"/>
    <property type="match status" value="1"/>
</dbReference>
<accession>A9BZ15</accession>
<evidence type="ECO:0000313" key="2">
    <source>
        <dbReference type="Proteomes" id="UP000000784"/>
    </source>
</evidence>
<sequence>MAPGPTIAPIMKNTILPLQLFVRPEHDDPQPLILYHGRRCPDGYGAALAAWLYYGGQAEFRGLDHGEIQKADDLGELAGRAVYVLDFAFEPELMAEIESRVSKLVVLDHHKSAAEKLSGYQCRCGVVHFDMNKSGARLAWEFFQADKPVPGLIRFIEDRDIWKWEFAESAGFLAALDMEPRSFERWAEIAAFTPEQEAAFMARGGAMDEKFQKLCADISEAAQPLVFNGMQGLMVNCPGMFHSQVGDLLARQSGSFALMWHASTKGVKIGLRSRSEFNCIPLAESFGGGGHAQACGFKMGNERLVELLSGVLKADASADYAYVAAPLMEQPEPGAPAEAV</sequence>
<dbReference type="AlphaFoldDB" id="A9BZ15"/>
<dbReference type="EMBL" id="CP000884">
    <property type="protein sequence ID" value="ABX35115.1"/>
    <property type="molecule type" value="Genomic_DNA"/>
</dbReference>
<reference evidence="2" key="2">
    <citation type="submission" date="2007-11" db="EMBL/GenBank/DDBJ databases">
        <title>Complete sequence of Delftia acidovorans DSM 14801 / SPH-1.</title>
        <authorList>
            <person name="Copeland A."/>
            <person name="Lucas S."/>
            <person name="Lapidus A."/>
            <person name="Barry K."/>
            <person name="Glavina del Rio T."/>
            <person name="Dalin E."/>
            <person name="Tice H."/>
            <person name="Pitluck S."/>
            <person name="Lowry S."/>
            <person name="Clum A."/>
            <person name="Schmutz J."/>
            <person name="Larimer F."/>
            <person name="Land M."/>
            <person name="Hauser L."/>
            <person name="Kyrpides N."/>
            <person name="Kim E."/>
            <person name="Schleheck D."/>
            <person name="Richardson P."/>
        </authorList>
    </citation>
    <scope>NUCLEOTIDE SEQUENCE [LARGE SCALE GENOMIC DNA]</scope>
    <source>
        <strain evidence="2">DSM 14801 / SPH-1</strain>
    </source>
</reference>
<dbReference type="SUPFAM" id="SSF64182">
    <property type="entry name" value="DHH phosphoesterases"/>
    <property type="match status" value="1"/>
</dbReference>
<dbReference type="KEGG" id="dac:Daci_2477"/>
<keyword evidence="2" id="KW-1185">Reference proteome</keyword>
<protein>
    <submittedName>
        <fullName evidence="1">Phosphoesterase, DHHA1</fullName>
    </submittedName>
</protein>
<dbReference type="eggNOG" id="COG2404">
    <property type="taxonomic scope" value="Bacteria"/>
</dbReference>
<organism evidence="1 2">
    <name type="scientific">Delftia acidovorans (strain DSM 14801 / SPH-1)</name>
    <dbReference type="NCBI Taxonomy" id="398578"/>
    <lineage>
        <taxon>Bacteria</taxon>
        <taxon>Pseudomonadati</taxon>
        <taxon>Pseudomonadota</taxon>
        <taxon>Betaproteobacteria</taxon>
        <taxon>Burkholderiales</taxon>
        <taxon>Comamonadaceae</taxon>
        <taxon>Delftia</taxon>
    </lineage>
</organism>
<name>A9BZ15_DELAS</name>
<dbReference type="PANTHER" id="PTHR46922">
    <property type="entry name" value="DHHA1 DOMAIN PROTEIN"/>
    <property type="match status" value="1"/>
</dbReference>
<gene>
    <name evidence="1" type="ordered locus">Daci_2477</name>
</gene>
<dbReference type="InterPro" id="IPR038763">
    <property type="entry name" value="DHH_sf"/>
</dbReference>
<reference evidence="1 2" key="1">
    <citation type="journal article" date="2004" name="Appl. Environ. Microbiol.">
        <title>Mineralization of individual congeners of linear alkylbenzenesulfonate by defined pairs of heterotrophic bacteria.</title>
        <authorList>
            <person name="Schleheck D."/>
            <person name="Knepper T.P."/>
            <person name="Fischer K."/>
            <person name="Cook A.M."/>
        </authorList>
    </citation>
    <scope>NUCLEOTIDE SEQUENCE [LARGE SCALE GENOMIC DNA]</scope>
    <source>
        <strain evidence="2">DSM 14801 / SPH-1</strain>
    </source>
</reference>
<proteinExistence type="predicted"/>
<dbReference type="Gene3D" id="3.10.310.30">
    <property type="match status" value="1"/>
</dbReference>
<dbReference type="STRING" id="398578.Daci_2477"/>
<dbReference type="HOGENOM" id="CLU_054374_1_0_4"/>